<dbReference type="SUPFAM" id="SSF117782">
    <property type="entry name" value="YbjQ-like"/>
    <property type="match status" value="1"/>
</dbReference>
<organism evidence="1 2">
    <name type="scientific">Schleiferia thermophila</name>
    <dbReference type="NCBI Taxonomy" id="884107"/>
    <lineage>
        <taxon>Bacteria</taxon>
        <taxon>Pseudomonadati</taxon>
        <taxon>Bacteroidota</taxon>
        <taxon>Flavobacteriia</taxon>
        <taxon>Flavobacteriales</taxon>
        <taxon>Schleiferiaceae</taxon>
        <taxon>Schleiferia</taxon>
    </lineage>
</organism>
<dbReference type="AlphaFoldDB" id="A0A369A8S0"/>
<dbReference type="RefSeq" id="WP_114365845.1">
    <property type="nucleotide sequence ID" value="NZ_BHZF01000001.1"/>
</dbReference>
<accession>A0A369A8S0</accession>
<comment type="caution">
    <text evidence="1">The sequence shown here is derived from an EMBL/GenBank/DDBJ whole genome shotgun (WGS) entry which is preliminary data.</text>
</comment>
<proteinExistence type="predicted"/>
<dbReference type="Proteomes" id="UP000253517">
    <property type="component" value="Unassembled WGS sequence"/>
</dbReference>
<protein>
    <submittedName>
        <fullName evidence="1">Uncharacterized protein</fullName>
    </submittedName>
</protein>
<reference evidence="1 2" key="1">
    <citation type="submission" date="2018-07" db="EMBL/GenBank/DDBJ databases">
        <title>Genomic Encyclopedia of Type Strains, Phase IV (KMG-IV): sequencing the most valuable type-strain genomes for metagenomic binning, comparative biology and taxonomic classification.</title>
        <authorList>
            <person name="Goeker M."/>
        </authorList>
    </citation>
    <scope>NUCLEOTIDE SEQUENCE [LARGE SCALE GENOMIC DNA]</scope>
    <source>
        <strain evidence="1 2">DSM 21410</strain>
    </source>
</reference>
<evidence type="ECO:0000313" key="2">
    <source>
        <dbReference type="Proteomes" id="UP000253517"/>
    </source>
</evidence>
<dbReference type="EMBL" id="QPJS01000001">
    <property type="protein sequence ID" value="RCX05521.1"/>
    <property type="molecule type" value="Genomic_DNA"/>
</dbReference>
<sequence>MTTKQLNEQLIFRQMKKLKSTAVLFGLILVVTMTSCTTTRVATLTKGDNETIELFTTKLPDKKYSEISYIQTDGAVFHTPQQLLNGLKKKAIELKADAVINIKYDFQAWYPVVSGTAIKYVDK</sequence>
<evidence type="ECO:0000313" key="1">
    <source>
        <dbReference type="EMBL" id="RCX05521.1"/>
    </source>
</evidence>
<dbReference type="InterPro" id="IPR035439">
    <property type="entry name" value="UPF0145_dom_sf"/>
</dbReference>
<gene>
    <name evidence="1" type="ORF">DES35_101808</name>
</gene>
<name>A0A369A8S0_9FLAO</name>
<keyword evidence="2" id="KW-1185">Reference proteome</keyword>